<name>A0A975BJ71_9BACT</name>
<gene>
    <name evidence="1" type="ORF">dnm_027430</name>
</gene>
<reference evidence="1" key="1">
    <citation type="journal article" date="2021" name="Microb. Physiol.">
        <title>Proteogenomic Insights into the Physiology of Marine, Sulfate-Reducing, Filamentous Desulfonema limicola and Desulfonema magnum.</title>
        <authorList>
            <person name="Schnaars V."/>
            <person name="Wohlbrand L."/>
            <person name="Scheve S."/>
            <person name="Hinrichs C."/>
            <person name="Reinhardt R."/>
            <person name="Rabus R."/>
        </authorList>
    </citation>
    <scope>NUCLEOTIDE SEQUENCE</scope>
    <source>
        <strain evidence="1">4be13</strain>
    </source>
</reference>
<evidence type="ECO:0000313" key="2">
    <source>
        <dbReference type="Proteomes" id="UP000663722"/>
    </source>
</evidence>
<dbReference type="AlphaFoldDB" id="A0A975BJ71"/>
<dbReference type="Proteomes" id="UP000663722">
    <property type="component" value="Chromosome"/>
</dbReference>
<keyword evidence="2" id="KW-1185">Reference proteome</keyword>
<proteinExistence type="predicted"/>
<protein>
    <submittedName>
        <fullName evidence="1">Uncharacterized protein</fullName>
    </submittedName>
</protein>
<accession>A0A975BJ71</accession>
<organism evidence="1 2">
    <name type="scientific">Desulfonema magnum</name>
    <dbReference type="NCBI Taxonomy" id="45655"/>
    <lineage>
        <taxon>Bacteria</taxon>
        <taxon>Pseudomonadati</taxon>
        <taxon>Thermodesulfobacteriota</taxon>
        <taxon>Desulfobacteria</taxon>
        <taxon>Desulfobacterales</taxon>
        <taxon>Desulfococcaceae</taxon>
        <taxon>Desulfonema</taxon>
    </lineage>
</organism>
<sequence length="80" mass="9102">MSAGRFLETVFPTYGNAGHSGPAPQKSCRTILVTKTKYYQSRSPVFVLKQKPSVVSPRDSLSQNFFRYNLLLIYLILLPY</sequence>
<dbReference type="KEGG" id="dmm:dnm_027430"/>
<evidence type="ECO:0000313" key="1">
    <source>
        <dbReference type="EMBL" id="QTA86719.1"/>
    </source>
</evidence>
<dbReference type="EMBL" id="CP061800">
    <property type="protein sequence ID" value="QTA86719.1"/>
    <property type="molecule type" value="Genomic_DNA"/>
</dbReference>